<dbReference type="Gene3D" id="2.60.40.60">
    <property type="entry name" value="Cadherins"/>
    <property type="match status" value="1"/>
</dbReference>
<dbReference type="Proteomes" id="UP000265000">
    <property type="component" value="Unplaced"/>
</dbReference>
<dbReference type="FunFam" id="2.60.40.60:FF:000398">
    <property type="entry name" value="Protocadherin cluster 1 gamma 26a"/>
    <property type="match status" value="1"/>
</dbReference>
<organism evidence="4 5">
    <name type="scientific">Fundulus heteroclitus</name>
    <name type="common">Killifish</name>
    <name type="synonym">Mummichog</name>
    <dbReference type="NCBI Taxonomy" id="8078"/>
    <lineage>
        <taxon>Eukaryota</taxon>
        <taxon>Metazoa</taxon>
        <taxon>Chordata</taxon>
        <taxon>Craniata</taxon>
        <taxon>Vertebrata</taxon>
        <taxon>Euteleostomi</taxon>
        <taxon>Actinopterygii</taxon>
        <taxon>Neopterygii</taxon>
        <taxon>Teleostei</taxon>
        <taxon>Neoteleostei</taxon>
        <taxon>Acanthomorphata</taxon>
        <taxon>Ovalentaria</taxon>
        <taxon>Atherinomorphae</taxon>
        <taxon>Cyprinodontiformes</taxon>
        <taxon>Fundulidae</taxon>
        <taxon>Fundulus</taxon>
    </lineage>
</organism>
<accession>A0A3Q2UAE1</accession>
<dbReference type="AlphaFoldDB" id="A0A3Q2UAE1"/>
<dbReference type="Ensembl" id="ENSFHET00000000942.1">
    <property type="protein sequence ID" value="ENSFHEP00000027140.1"/>
    <property type="gene ID" value="ENSFHEG00000010394.1"/>
</dbReference>
<protein>
    <recommendedName>
        <fullName evidence="3">Cadherin N-terminal domain-containing protein</fullName>
    </recommendedName>
</protein>
<evidence type="ECO:0000313" key="4">
    <source>
        <dbReference type="Ensembl" id="ENSFHEP00000027140.1"/>
    </source>
</evidence>
<name>A0A3Q2UAE1_FUNHE</name>
<evidence type="ECO:0000256" key="2">
    <source>
        <dbReference type="SAM" id="SignalP"/>
    </source>
</evidence>
<feature type="domain" description="Cadherin N-terminal" evidence="3">
    <location>
        <begin position="31"/>
        <end position="75"/>
    </location>
</feature>
<evidence type="ECO:0000256" key="1">
    <source>
        <dbReference type="ARBA" id="ARBA00023180"/>
    </source>
</evidence>
<keyword evidence="2" id="KW-0732">Signal</keyword>
<keyword evidence="5" id="KW-1185">Reference proteome</keyword>
<evidence type="ECO:0000259" key="3">
    <source>
        <dbReference type="Pfam" id="PF08266"/>
    </source>
</evidence>
<reference evidence="4" key="2">
    <citation type="submission" date="2025-09" db="UniProtKB">
        <authorList>
            <consortium name="Ensembl"/>
        </authorList>
    </citation>
    <scope>IDENTIFICATION</scope>
</reference>
<feature type="chain" id="PRO_5018735756" description="Cadherin N-terminal domain-containing protein" evidence="2">
    <location>
        <begin position="30"/>
        <end position="93"/>
    </location>
</feature>
<proteinExistence type="predicted"/>
<dbReference type="GeneTree" id="ENSGT00940000177060"/>
<evidence type="ECO:0000313" key="5">
    <source>
        <dbReference type="Proteomes" id="UP000265000"/>
    </source>
</evidence>
<dbReference type="STRING" id="8078.ENSFHEP00000027140"/>
<sequence>MAHCFQMRNCAWFALYLALMLLVGNRALAETRYSVAEEVKDGTVVGNVAKDLGLDINFLTARRFRVVSEKDGAFFDHIQLLFLTSSQSLLCEE</sequence>
<feature type="signal peptide" evidence="2">
    <location>
        <begin position="1"/>
        <end position="29"/>
    </location>
</feature>
<dbReference type="InterPro" id="IPR013164">
    <property type="entry name" value="Cadherin_N"/>
</dbReference>
<dbReference type="Pfam" id="PF08266">
    <property type="entry name" value="Cadherin_2"/>
    <property type="match status" value="1"/>
</dbReference>
<keyword evidence="1" id="KW-0325">Glycoprotein</keyword>
<reference evidence="4" key="1">
    <citation type="submission" date="2025-08" db="UniProtKB">
        <authorList>
            <consortium name="Ensembl"/>
        </authorList>
    </citation>
    <scope>IDENTIFICATION</scope>
</reference>